<accession>A0AAV3RKN2</accession>
<dbReference type="PANTHER" id="PTHR31973:SF187">
    <property type="entry name" value="MUTATOR TRANSPOSASE MUDRA PROTEIN"/>
    <property type="match status" value="1"/>
</dbReference>
<comment type="caution">
    <text evidence="1">The sequence shown here is derived from an EMBL/GenBank/DDBJ whole genome shotgun (WGS) entry which is preliminary data.</text>
</comment>
<dbReference type="EMBL" id="BAABME010010237">
    <property type="protein sequence ID" value="GAA0176657.1"/>
    <property type="molecule type" value="Genomic_DNA"/>
</dbReference>
<sequence>MEKSSVLLLGWKFEENVSVEQEVVNEVMADIVNEVEVDVVDDVEGAIERDIFLPGLELAIERELPAAEHRLCVRHLQANWSKKYAGKLFKDAMWEAAKAASVPYFEAHLEEIRKMSVDAFDALDKIDKKKWTRCAFRPGSNCPMLVKLG</sequence>
<evidence type="ECO:0008006" key="3">
    <source>
        <dbReference type="Google" id="ProtNLM"/>
    </source>
</evidence>
<evidence type="ECO:0000313" key="1">
    <source>
        <dbReference type="EMBL" id="GAA0176657.1"/>
    </source>
</evidence>
<evidence type="ECO:0000313" key="2">
    <source>
        <dbReference type="Proteomes" id="UP001454036"/>
    </source>
</evidence>
<name>A0AAV3RKN2_LITER</name>
<keyword evidence="2" id="KW-1185">Reference proteome</keyword>
<proteinExistence type="predicted"/>
<gene>
    <name evidence="1" type="ORF">LIER_29578</name>
</gene>
<dbReference type="PANTHER" id="PTHR31973">
    <property type="entry name" value="POLYPROTEIN, PUTATIVE-RELATED"/>
    <property type="match status" value="1"/>
</dbReference>
<protein>
    <recommendedName>
        <fullName evidence="3">Transposase</fullName>
    </recommendedName>
</protein>
<dbReference type="AlphaFoldDB" id="A0AAV3RKN2"/>
<organism evidence="1 2">
    <name type="scientific">Lithospermum erythrorhizon</name>
    <name type="common">Purple gromwell</name>
    <name type="synonym">Lithospermum officinale var. erythrorhizon</name>
    <dbReference type="NCBI Taxonomy" id="34254"/>
    <lineage>
        <taxon>Eukaryota</taxon>
        <taxon>Viridiplantae</taxon>
        <taxon>Streptophyta</taxon>
        <taxon>Embryophyta</taxon>
        <taxon>Tracheophyta</taxon>
        <taxon>Spermatophyta</taxon>
        <taxon>Magnoliopsida</taxon>
        <taxon>eudicotyledons</taxon>
        <taxon>Gunneridae</taxon>
        <taxon>Pentapetalae</taxon>
        <taxon>asterids</taxon>
        <taxon>lamiids</taxon>
        <taxon>Boraginales</taxon>
        <taxon>Boraginaceae</taxon>
        <taxon>Boraginoideae</taxon>
        <taxon>Lithospermeae</taxon>
        <taxon>Lithospermum</taxon>
    </lineage>
</organism>
<reference evidence="1 2" key="1">
    <citation type="submission" date="2024-01" db="EMBL/GenBank/DDBJ databases">
        <title>The complete chloroplast genome sequence of Lithospermum erythrorhizon: insights into the phylogenetic relationship among Boraginaceae species and the maternal lineages of purple gromwells.</title>
        <authorList>
            <person name="Okada T."/>
            <person name="Watanabe K."/>
        </authorList>
    </citation>
    <scope>NUCLEOTIDE SEQUENCE [LARGE SCALE GENOMIC DNA]</scope>
</reference>
<dbReference type="Proteomes" id="UP001454036">
    <property type="component" value="Unassembled WGS sequence"/>
</dbReference>